<comment type="subcellular location">
    <subcellularLocation>
        <location evidence="1">Cell membrane</location>
        <topology evidence="1">Multi-pass membrane protein</topology>
    </subcellularLocation>
</comment>
<feature type="compositionally biased region" description="Low complexity" evidence="11">
    <location>
        <begin position="340"/>
        <end position="351"/>
    </location>
</feature>
<evidence type="ECO:0000256" key="9">
    <source>
        <dbReference type="ARBA" id="ARBA00023224"/>
    </source>
</evidence>
<protein>
    <submittedName>
        <fullName evidence="14">Histamine H2 receptor</fullName>
    </submittedName>
</protein>
<reference evidence="14 15" key="1">
    <citation type="journal article" date="2019" name="Commun. Biol.">
        <title>The bagworm genome reveals a unique fibroin gene that provides high tensile strength.</title>
        <authorList>
            <person name="Kono N."/>
            <person name="Nakamura H."/>
            <person name="Ohtoshi R."/>
            <person name="Tomita M."/>
            <person name="Numata K."/>
            <person name="Arakawa K."/>
        </authorList>
    </citation>
    <scope>NUCLEOTIDE SEQUENCE [LARGE SCALE GENOMIC DNA]</scope>
</reference>
<evidence type="ECO:0000256" key="2">
    <source>
        <dbReference type="ARBA" id="ARBA00010663"/>
    </source>
</evidence>
<dbReference type="InterPro" id="IPR000276">
    <property type="entry name" value="GPCR_Rhodpsn"/>
</dbReference>
<feature type="transmembrane region" description="Helical" evidence="12">
    <location>
        <begin position="187"/>
        <end position="210"/>
    </location>
</feature>
<evidence type="ECO:0000256" key="10">
    <source>
        <dbReference type="RuleBase" id="RU000688"/>
    </source>
</evidence>
<gene>
    <name evidence="14" type="primary">Hrh2</name>
    <name evidence="14" type="ORF">EVAR_88414_1</name>
</gene>
<dbReference type="Proteomes" id="UP000299102">
    <property type="component" value="Unassembled WGS sequence"/>
</dbReference>
<dbReference type="CDD" id="cd00637">
    <property type="entry name" value="7tm_classA_rhodopsin-like"/>
    <property type="match status" value="1"/>
</dbReference>
<dbReference type="SUPFAM" id="SSF81321">
    <property type="entry name" value="Family A G protein-coupled receptor-like"/>
    <property type="match status" value="1"/>
</dbReference>
<dbReference type="InterPro" id="IPR017452">
    <property type="entry name" value="GPCR_Rhodpsn_7TM"/>
</dbReference>
<dbReference type="EMBL" id="BGZK01001043">
    <property type="protein sequence ID" value="GBP69514.1"/>
    <property type="molecule type" value="Genomic_DNA"/>
</dbReference>
<keyword evidence="15" id="KW-1185">Reference proteome</keyword>
<evidence type="ECO:0000259" key="13">
    <source>
        <dbReference type="PROSITE" id="PS50262"/>
    </source>
</evidence>
<keyword evidence="8 10" id="KW-0675">Receptor</keyword>
<keyword evidence="4 10" id="KW-0812">Transmembrane</keyword>
<evidence type="ECO:0000256" key="3">
    <source>
        <dbReference type="ARBA" id="ARBA00022475"/>
    </source>
</evidence>
<evidence type="ECO:0000256" key="1">
    <source>
        <dbReference type="ARBA" id="ARBA00004651"/>
    </source>
</evidence>
<keyword evidence="9 10" id="KW-0807">Transducer</keyword>
<dbReference type="STRING" id="151549.A0A4C1Y3H0"/>
<evidence type="ECO:0000256" key="6">
    <source>
        <dbReference type="ARBA" id="ARBA00023040"/>
    </source>
</evidence>
<evidence type="ECO:0000256" key="7">
    <source>
        <dbReference type="ARBA" id="ARBA00023136"/>
    </source>
</evidence>
<dbReference type="Pfam" id="PF00001">
    <property type="entry name" value="7tm_1"/>
    <property type="match status" value="1"/>
</dbReference>
<name>A0A4C1Y3H0_EUMVA</name>
<dbReference type="Gene3D" id="1.20.1070.10">
    <property type="entry name" value="Rhodopsin 7-helix transmembrane proteins"/>
    <property type="match status" value="1"/>
</dbReference>
<keyword evidence="5 12" id="KW-1133">Transmembrane helix</keyword>
<keyword evidence="7 12" id="KW-0472">Membrane</keyword>
<evidence type="ECO:0000313" key="15">
    <source>
        <dbReference type="Proteomes" id="UP000299102"/>
    </source>
</evidence>
<feature type="transmembrane region" description="Helical" evidence="12">
    <location>
        <begin position="29"/>
        <end position="56"/>
    </location>
</feature>
<dbReference type="GO" id="GO:0004930">
    <property type="term" value="F:G protein-coupled receptor activity"/>
    <property type="evidence" value="ECO:0007669"/>
    <property type="project" value="UniProtKB-KW"/>
</dbReference>
<accession>A0A4C1Y3H0</accession>
<dbReference type="PROSITE" id="PS00237">
    <property type="entry name" value="G_PROTEIN_RECEP_F1_1"/>
    <property type="match status" value="1"/>
</dbReference>
<feature type="region of interest" description="Disordered" evidence="11">
    <location>
        <begin position="313"/>
        <end position="360"/>
    </location>
</feature>
<evidence type="ECO:0000313" key="14">
    <source>
        <dbReference type="EMBL" id="GBP69514.1"/>
    </source>
</evidence>
<keyword evidence="6 10" id="KW-0297">G-protein coupled receptor</keyword>
<feature type="region of interest" description="Disordered" evidence="11">
    <location>
        <begin position="395"/>
        <end position="426"/>
    </location>
</feature>
<feature type="domain" description="G-protein coupled receptors family 1 profile" evidence="13">
    <location>
        <begin position="46"/>
        <end position="291"/>
    </location>
</feature>
<comment type="caution">
    <text evidence="14">The sequence shown here is derived from an EMBL/GenBank/DDBJ whole genome shotgun (WGS) entry which is preliminary data.</text>
</comment>
<feature type="transmembrane region" description="Helical" evidence="12">
    <location>
        <begin position="145"/>
        <end position="167"/>
    </location>
</feature>
<feature type="transmembrane region" description="Helical" evidence="12">
    <location>
        <begin position="238"/>
        <end position="257"/>
    </location>
</feature>
<evidence type="ECO:0000256" key="11">
    <source>
        <dbReference type="SAM" id="MobiDB-lite"/>
    </source>
</evidence>
<evidence type="ECO:0000256" key="12">
    <source>
        <dbReference type="SAM" id="Phobius"/>
    </source>
</evidence>
<evidence type="ECO:0000256" key="8">
    <source>
        <dbReference type="ARBA" id="ARBA00023170"/>
    </source>
</evidence>
<evidence type="ECO:0000256" key="4">
    <source>
        <dbReference type="ARBA" id="ARBA00022692"/>
    </source>
</evidence>
<keyword evidence="3" id="KW-1003">Cell membrane</keyword>
<organism evidence="14 15">
    <name type="scientific">Eumeta variegata</name>
    <name type="common">Bagworm moth</name>
    <name type="synonym">Eumeta japonica</name>
    <dbReference type="NCBI Taxonomy" id="151549"/>
    <lineage>
        <taxon>Eukaryota</taxon>
        <taxon>Metazoa</taxon>
        <taxon>Ecdysozoa</taxon>
        <taxon>Arthropoda</taxon>
        <taxon>Hexapoda</taxon>
        <taxon>Insecta</taxon>
        <taxon>Pterygota</taxon>
        <taxon>Neoptera</taxon>
        <taxon>Endopterygota</taxon>
        <taxon>Lepidoptera</taxon>
        <taxon>Glossata</taxon>
        <taxon>Ditrysia</taxon>
        <taxon>Tineoidea</taxon>
        <taxon>Psychidae</taxon>
        <taxon>Oiketicinae</taxon>
        <taxon>Eumeta</taxon>
    </lineage>
</organism>
<sequence length="426" mass="47375">MDVALANASDPPWDLSNATDYTEEYVYNYWAWSIVDGTLMLLIVSGNTLTILAVTLSRRLSSLVSNQFVLNLAVSDLMVGLTLPYHLVFYLDVDIGRIQWSCLLRFILIILACLASMYNIIAIAVDRYIAIVHPLHYSRYMTKLVTRLIMSATWSIAVFISLIPIFWNDWQEGVSCEMNMVIPKTYTNSILAPMFSLIWLVMFTLYWRIWREAACHARRMRANTCCPSSANDWKSIQVVLLVLGSFSLCWMPFVVVACSQTLPIVTLHNPILYRLTSSLAMSNSGINPLIYAWKNAGFRVAFVRLLRCRRPDASEYRGSPAPERKRGSVALREGSLTRSPAPAVGTAATAGMSGSLRPTGSGRAARLLCVERTPRGDTARCRIIENAGYVDAECGDANPSFAPDGPTSVHRPSPDRPTAKAPFESL</sequence>
<dbReference type="OrthoDB" id="10042731at2759"/>
<feature type="transmembrane region" description="Helical" evidence="12">
    <location>
        <begin position="103"/>
        <end position="125"/>
    </location>
</feature>
<dbReference type="PRINTS" id="PR00237">
    <property type="entry name" value="GPCRRHODOPSN"/>
</dbReference>
<dbReference type="PROSITE" id="PS50262">
    <property type="entry name" value="G_PROTEIN_RECEP_F1_2"/>
    <property type="match status" value="1"/>
</dbReference>
<dbReference type="GO" id="GO:0005886">
    <property type="term" value="C:plasma membrane"/>
    <property type="evidence" value="ECO:0007669"/>
    <property type="project" value="UniProtKB-SubCell"/>
</dbReference>
<proteinExistence type="inferred from homology"/>
<dbReference type="InterPro" id="IPR050569">
    <property type="entry name" value="TAAR"/>
</dbReference>
<dbReference type="AlphaFoldDB" id="A0A4C1Y3H0"/>
<dbReference type="PANTHER" id="PTHR24249">
    <property type="entry name" value="HISTAMINE RECEPTOR-RELATED G-PROTEIN COUPLED RECEPTOR"/>
    <property type="match status" value="1"/>
</dbReference>
<evidence type="ECO:0000256" key="5">
    <source>
        <dbReference type="ARBA" id="ARBA00022989"/>
    </source>
</evidence>
<dbReference type="PANTHER" id="PTHR24249:SF414">
    <property type="entry name" value="LP14436P"/>
    <property type="match status" value="1"/>
</dbReference>
<comment type="similarity">
    <text evidence="2 10">Belongs to the G-protein coupled receptor 1 family.</text>
</comment>
<feature type="transmembrane region" description="Helical" evidence="12">
    <location>
        <begin position="68"/>
        <end position="91"/>
    </location>
</feature>